<protein>
    <submittedName>
        <fullName evidence="2">Uncharacterized protein</fullName>
    </submittedName>
</protein>
<dbReference type="EMBL" id="JAXOFX010000003">
    <property type="protein sequence ID" value="MDZ5471414.1"/>
    <property type="molecule type" value="Genomic_DNA"/>
</dbReference>
<sequence>MNKSLISRICLALALLITVYNFFITDTPTNSATGVVLLLLMIPNILTVLKN</sequence>
<reference evidence="2 3" key="1">
    <citation type="submission" date="2023-11" db="EMBL/GenBank/DDBJ databases">
        <title>Bacillus jintuensis, isolated from a mudflat on the Beibu Gulf coast.</title>
        <authorList>
            <person name="Li M."/>
        </authorList>
    </citation>
    <scope>NUCLEOTIDE SEQUENCE [LARGE SCALE GENOMIC DNA]</scope>
    <source>
        <strain evidence="2 3">31A1R</strain>
    </source>
</reference>
<keyword evidence="1" id="KW-0472">Membrane</keyword>
<accession>A0ABU5IW84</accession>
<dbReference type="Proteomes" id="UP001290455">
    <property type="component" value="Unassembled WGS sequence"/>
</dbReference>
<keyword evidence="1" id="KW-1133">Transmembrane helix</keyword>
<feature type="transmembrane region" description="Helical" evidence="1">
    <location>
        <begin position="31"/>
        <end position="49"/>
    </location>
</feature>
<keyword evidence="1" id="KW-0812">Transmembrane</keyword>
<dbReference type="RefSeq" id="WP_322445709.1">
    <property type="nucleotide sequence ID" value="NZ_JAXOFX010000003.1"/>
</dbReference>
<evidence type="ECO:0000313" key="2">
    <source>
        <dbReference type="EMBL" id="MDZ5471414.1"/>
    </source>
</evidence>
<organism evidence="2 3">
    <name type="scientific">Robertmurraya mangrovi</name>
    <dbReference type="NCBI Taxonomy" id="3098077"/>
    <lineage>
        <taxon>Bacteria</taxon>
        <taxon>Bacillati</taxon>
        <taxon>Bacillota</taxon>
        <taxon>Bacilli</taxon>
        <taxon>Bacillales</taxon>
        <taxon>Bacillaceae</taxon>
        <taxon>Robertmurraya</taxon>
    </lineage>
</organism>
<evidence type="ECO:0000313" key="3">
    <source>
        <dbReference type="Proteomes" id="UP001290455"/>
    </source>
</evidence>
<keyword evidence="3" id="KW-1185">Reference proteome</keyword>
<comment type="caution">
    <text evidence="2">The sequence shown here is derived from an EMBL/GenBank/DDBJ whole genome shotgun (WGS) entry which is preliminary data.</text>
</comment>
<evidence type="ECO:0000256" key="1">
    <source>
        <dbReference type="SAM" id="Phobius"/>
    </source>
</evidence>
<gene>
    <name evidence="2" type="ORF">SM124_06600</name>
</gene>
<name>A0ABU5IW84_9BACI</name>
<proteinExistence type="predicted"/>